<keyword evidence="2" id="KW-0472">Membrane</keyword>
<dbReference type="Gramene" id="OMERI11G12300.1">
    <property type="protein sequence ID" value="OMERI11G12300.1"/>
    <property type="gene ID" value="OMERI11G12300"/>
</dbReference>
<dbReference type="EnsemblPlants" id="OMERI11G12300.1">
    <property type="protein sequence ID" value="OMERI11G12300.1"/>
    <property type="gene ID" value="OMERI11G12300"/>
</dbReference>
<evidence type="ECO:0000256" key="1">
    <source>
        <dbReference type="SAM" id="MobiDB-lite"/>
    </source>
</evidence>
<evidence type="ECO:0000256" key="2">
    <source>
        <dbReference type="SAM" id="Phobius"/>
    </source>
</evidence>
<keyword evidence="4" id="KW-1185">Reference proteome</keyword>
<feature type="transmembrane region" description="Helical" evidence="2">
    <location>
        <begin position="365"/>
        <end position="382"/>
    </location>
</feature>
<accession>A0A0E0F649</accession>
<dbReference type="AlphaFoldDB" id="A0A0E0F649"/>
<feature type="region of interest" description="Disordered" evidence="1">
    <location>
        <begin position="226"/>
        <end position="258"/>
    </location>
</feature>
<reference evidence="3" key="2">
    <citation type="submission" date="2018-05" db="EMBL/GenBank/DDBJ databases">
        <title>OmerRS3 (Oryza meridionalis Reference Sequence Version 3).</title>
        <authorList>
            <person name="Zhang J."/>
            <person name="Kudrna D."/>
            <person name="Lee S."/>
            <person name="Talag J."/>
            <person name="Welchert J."/>
            <person name="Wing R.A."/>
        </authorList>
    </citation>
    <scope>NUCLEOTIDE SEQUENCE [LARGE SCALE GENOMIC DNA]</scope>
    <source>
        <strain evidence="3">cv. OR44</strain>
    </source>
</reference>
<reference evidence="3" key="1">
    <citation type="submission" date="2015-04" db="UniProtKB">
        <authorList>
            <consortium name="EnsemblPlants"/>
        </authorList>
    </citation>
    <scope>IDENTIFICATION</scope>
</reference>
<evidence type="ECO:0000313" key="3">
    <source>
        <dbReference type="EnsemblPlants" id="OMERI11G12300.1"/>
    </source>
</evidence>
<organism evidence="3">
    <name type="scientific">Oryza meridionalis</name>
    <dbReference type="NCBI Taxonomy" id="40149"/>
    <lineage>
        <taxon>Eukaryota</taxon>
        <taxon>Viridiplantae</taxon>
        <taxon>Streptophyta</taxon>
        <taxon>Embryophyta</taxon>
        <taxon>Tracheophyta</taxon>
        <taxon>Spermatophyta</taxon>
        <taxon>Magnoliopsida</taxon>
        <taxon>Liliopsida</taxon>
        <taxon>Poales</taxon>
        <taxon>Poaceae</taxon>
        <taxon>BOP clade</taxon>
        <taxon>Oryzoideae</taxon>
        <taxon>Oryzeae</taxon>
        <taxon>Oryzinae</taxon>
        <taxon>Oryza</taxon>
    </lineage>
</organism>
<keyword evidence="2" id="KW-0812">Transmembrane</keyword>
<dbReference type="HOGENOM" id="CLU_662899_0_0_1"/>
<sequence>MAEGQYQILFGNFYTELPNHMRDKNSCGRKAPTVDVIKRLNWEAAATFLDELHKNMLEPNDEMKHLKDKLKKNPPANYSDLIWEPGLWTTYVKIHFLREIFWCIESDEVTRKLVLRKMDPLGIESCMVKLGYSAGKEKSLLHSIKFLRKRVVAHQDTTYLNYKGDKNDVGECKRLVELLVQKSKADYMIELVSHIRQLGWVMDHATPSLFPFSPSTLRDDVRPLGDDVRTSWSSSTAGTASPARPRRAAALRSPGSAPAPRWLQLRAYRIRSGNGAATEDADAGPCCGGRGTAGSGGMRREGTVDAALGGKEMRRQRPEGIERVAADRVRDLRRRADRENGGRHMWREGDEAAARRGGGSERRRYVVVALLVFILFLLSFFLPPGMKLTTALLGVRSWTRALALQRLQPRATMLR</sequence>
<protein>
    <submittedName>
        <fullName evidence="3">Uncharacterized protein</fullName>
    </submittedName>
</protein>
<feature type="compositionally biased region" description="Low complexity" evidence="1">
    <location>
        <begin position="230"/>
        <end position="243"/>
    </location>
</feature>
<proteinExistence type="predicted"/>
<keyword evidence="2" id="KW-1133">Transmembrane helix</keyword>
<dbReference type="Proteomes" id="UP000008021">
    <property type="component" value="Chromosome 11"/>
</dbReference>
<evidence type="ECO:0000313" key="4">
    <source>
        <dbReference type="Proteomes" id="UP000008021"/>
    </source>
</evidence>
<name>A0A0E0F649_9ORYZ</name>